<dbReference type="PROSITE" id="PS50003">
    <property type="entry name" value="PH_DOMAIN"/>
    <property type="match status" value="1"/>
</dbReference>
<feature type="compositionally biased region" description="Polar residues" evidence="1">
    <location>
        <begin position="822"/>
        <end position="839"/>
    </location>
</feature>
<feature type="compositionally biased region" description="Basic and acidic residues" evidence="1">
    <location>
        <begin position="745"/>
        <end position="759"/>
    </location>
</feature>
<feature type="compositionally biased region" description="Low complexity" evidence="1">
    <location>
        <begin position="993"/>
        <end position="1011"/>
    </location>
</feature>
<gene>
    <name evidence="3" type="ORF">DAKH74_029960</name>
</gene>
<feature type="compositionally biased region" description="Low complexity" evidence="1">
    <location>
        <begin position="776"/>
        <end position="793"/>
    </location>
</feature>
<dbReference type="SUPFAM" id="SSF50729">
    <property type="entry name" value="PH domain-like"/>
    <property type="match status" value="1"/>
</dbReference>
<accession>A0AAV5RXP5</accession>
<feature type="compositionally biased region" description="Low complexity" evidence="1">
    <location>
        <begin position="702"/>
        <end position="718"/>
    </location>
</feature>
<feature type="domain" description="PH" evidence="2">
    <location>
        <begin position="62"/>
        <end position="187"/>
    </location>
</feature>
<feature type="region of interest" description="Disordered" evidence="1">
    <location>
        <begin position="1"/>
        <end position="38"/>
    </location>
</feature>
<dbReference type="AlphaFoldDB" id="A0AAV5RXP5"/>
<feature type="region of interest" description="Disordered" evidence="1">
    <location>
        <begin position="454"/>
        <end position="637"/>
    </location>
</feature>
<dbReference type="Pfam" id="PF25381">
    <property type="entry name" value="PH_26"/>
    <property type="match status" value="1"/>
</dbReference>
<feature type="compositionally biased region" description="Low complexity" evidence="1">
    <location>
        <begin position="888"/>
        <end position="984"/>
    </location>
</feature>
<organism evidence="3 4">
    <name type="scientific">Maudiozyma humilis</name>
    <name type="common">Sour dough yeast</name>
    <name type="synonym">Kazachstania humilis</name>
    <dbReference type="NCBI Taxonomy" id="51915"/>
    <lineage>
        <taxon>Eukaryota</taxon>
        <taxon>Fungi</taxon>
        <taxon>Dikarya</taxon>
        <taxon>Ascomycota</taxon>
        <taxon>Saccharomycotina</taxon>
        <taxon>Saccharomycetes</taxon>
        <taxon>Saccharomycetales</taxon>
        <taxon>Saccharomycetaceae</taxon>
        <taxon>Maudiozyma</taxon>
    </lineage>
</organism>
<name>A0AAV5RXP5_MAUHU</name>
<dbReference type="InterPro" id="IPR011993">
    <property type="entry name" value="PH-like_dom_sf"/>
</dbReference>
<evidence type="ECO:0000256" key="1">
    <source>
        <dbReference type="SAM" id="MobiDB-lite"/>
    </source>
</evidence>
<protein>
    <recommendedName>
        <fullName evidence="2">PH domain-containing protein</fullName>
    </recommendedName>
</protein>
<feature type="compositionally biased region" description="Acidic residues" evidence="1">
    <location>
        <begin position="684"/>
        <end position="701"/>
    </location>
</feature>
<feature type="compositionally biased region" description="Polar residues" evidence="1">
    <location>
        <begin position="493"/>
        <end position="507"/>
    </location>
</feature>
<proteinExistence type="predicted"/>
<feature type="region of interest" description="Disordered" evidence="1">
    <location>
        <begin position="657"/>
        <end position="1022"/>
    </location>
</feature>
<dbReference type="EMBL" id="BTGD01000008">
    <property type="protein sequence ID" value="GMM56380.1"/>
    <property type="molecule type" value="Genomic_DNA"/>
</dbReference>
<feature type="compositionally biased region" description="Low complexity" evidence="1">
    <location>
        <begin position="848"/>
        <end position="874"/>
    </location>
</feature>
<dbReference type="SMART" id="SM00233">
    <property type="entry name" value="PH"/>
    <property type="match status" value="1"/>
</dbReference>
<feature type="compositionally biased region" description="Polar residues" evidence="1">
    <location>
        <begin position="760"/>
        <end position="769"/>
    </location>
</feature>
<comment type="caution">
    <text evidence="3">The sequence shown here is derived from an EMBL/GenBank/DDBJ whole genome shotgun (WGS) entry which is preliminary data.</text>
</comment>
<feature type="compositionally biased region" description="Low complexity" evidence="1">
    <location>
        <begin position="539"/>
        <end position="552"/>
    </location>
</feature>
<evidence type="ECO:0000313" key="4">
    <source>
        <dbReference type="Proteomes" id="UP001377567"/>
    </source>
</evidence>
<feature type="compositionally biased region" description="Basic and acidic residues" evidence="1">
    <location>
        <begin position="465"/>
        <end position="484"/>
    </location>
</feature>
<keyword evidence="4" id="KW-1185">Reference proteome</keyword>
<evidence type="ECO:0000313" key="3">
    <source>
        <dbReference type="EMBL" id="GMM56380.1"/>
    </source>
</evidence>
<dbReference type="InterPro" id="IPR001849">
    <property type="entry name" value="PH_domain"/>
</dbReference>
<evidence type="ECO:0000259" key="2">
    <source>
        <dbReference type="PROSITE" id="PS50003"/>
    </source>
</evidence>
<feature type="compositionally biased region" description="Low complexity" evidence="1">
    <location>
        <begin position="659"/>
        <end position="679"/>
    </location>
</feature>
<reference evidence="3 4" key="1">
    <citation type="journal article" date="2023" name="Elife">
        <title>Identification of key yeast species and microbe-microbe interactions impacting larval growth of Drosophila in the wild.</title>
        <authorList>
            <person name="Mure A."/>
            <person name="Sugiura Y."/>
            <person name="Maeda R."/>
            <person name="Honda K."/>
            <person name="Sakurai N."/>
            <person name="Takahashi Y."/>
            <person name="Watada M."/>
            <person name="Katoh T."/>
            <person name="Gotoh A."/>
            <person name="Gotoh Y."/>
            <person name="Taniguchi I."/>
            <person name="Nakamura K."/>
            <person name="Hayashi T."/>
            <person name="Katayama T."/>
            <person name="Uemura T."/>
            <person name="Hattori Y."/>
        </authorList>
    </citation>
    <scope>NUCLEOTIDE SEQUENCE [LARGE SCALE GENOMIC DNA]</scope>
    <source>
        <strain evidence="3 4">KH-74</strain>
    </source>
</reference>
<dbReference type="Proteomes" id="UP001377567">
    <property type="component" value="Unassembled WGS sequence"/>
</dbReference>
<dbReference type="Gene3D" id="2.30.29.30">
    <property type="entry name" value="Pleckstrin-homology domain (PH domain)/Phosphotyrosine-binding domain (PTB)"/>
    <property type="match status" value="1"/>
</dbReference>
<sequence>MKRLFSGGSTKTEPDLYSSPATTTPPAYSGSKLQGPPQVLSDEPLSGELVPIVTLLTAHTHRRYHEGVLMVLHDLKSDGTPAARTWQEVYGVLIGTQIAFWDTREIAGTPDADFRKFASKPSYLNLADATLRPVDGLSGPSVTTASSKKPLKHAVAVSTTLKNRYFLQFGDAATYARWQAAVRLSLFENVALQEAYTGAFLSSRGARLGDIQVILGSTKHEYAEWVGVRFGAGMPWRRCFAVVSPSGKSKSKGKGKGGKVSFYESEKHAKKSKGAMATITAASEVYAVYPSSPRLIDSSTIIKVEGAVVTEGEDAAAMGASDIFIMPEKHNAVQGYDTIIRFLVPAMNAFELYGRPKRLIASKDDPRSLLFALPTLPHLYYLEPRDLLPLAQSGASAEWSSADWKARVSDLLVEKLRSGYSGCGTSADLRGNAASSNAVESGELFESAGPILSGAKAQAQAQTKNETRVESRGSREPPRKREQLARTGEAPPRSTQGQPPRSHSTSPLKVAKRGEKTRLAAEAPVPAQTPPYARSPNKTGADTAGALATGAAPPGSQASLSSIFNMYGGAGDEAGEVPVLPPLPANNKGRSSPHSGDRPPAADPYNAFVQMGGSPRRAQGEEGRGASPGKRVASEIQNLGRGIQDISLGPRPAIGRFDSAGTAASSASTSGMSTSGISAYTDADPFDPEAMEEERMMEEDNAMSARSIGSGRSGRGAMPYGSVESLPREQVATPPTKPKYNPFAKEVEEPPRESAREQRSQVQRPSIPQEQRRGSPQRVRPGEGQPQRQPQERASPQRVSPQRETDYPNRQAPQQTERDYPNRQSPQQQQGEYSNRQSPQRQERRGDQQQQISPQRHPQEYPPQQRGSSPQGPNQRPPPHDHRPPPQGQNQRPQPPSQQNWPRQQQQQQQGYNQYPPQGYNQYPQGYNQYPQGYNQYPQQGYQQGYPQGYPQQRQGNQGYPQYPQQAYGPQQGFPPQQGYGPQQRGPPPHGYNQGNRQQPQQMPQPRAQGPYPAMPQGRGRP</sequence>
<dbReference type="InterPro" id="IPR058155">
    <property type="entry name" value="Skg3/CAF120-like_PH"/>
</dbReference>